<dbReference type="Proteomes" id="UP000611640">
    <property type="component" value="Chromosome"/>
</dbReference>
<accession>A0A7R7DIZ3</accession>
<organism evidence="1 2">
    <name type="scientific">Actinocatenispora thailandica</name>
    <dbReference type="NCBI Taxonomy" id="227318"/>
    <lineage>
        <taxon>Bacteria</taxon>
        <taxon>Bacillati</taxon>
        <taxon>Actinomycetota</taxon>
        <taxon>Actinomycetes</taxon>
        <taxon>Micromonosporales</taxon>
        <taxon>Micromonosporaceae</taxon>
        <taxon>Actinocatenispora</taxon>
    </lineage>
</organism>
<reference evidence="1 2" key="1">
    <citation type="submission" date="2020-08" db="EMBL/GenBank/DDBJ databases">
        <title>Whole genome shotgun sequence of Actinocatenispora thailandica NBRC 105041.</title>
        <authorList>
            <person name="Komaki H."/>
            <person name="Tamura T."/>
        </authorList>
    </citation>
    <scope>NUCLEOTIDE SEQUENCE [LARGE SCALE GENOMIC DNA]</scope>
    <source>
        <strain evidence="1 2">NBRC 105041</strain>
    </source>
</reference>
<dbReference type="EMBL" id="AP023355">
    <property type="protein sequence ID" value="BCJ32532.1"/>
    <property type="molecule type" value="Genomic_DNA"/>
</dbReference>
<evidence type="ECO:0000313" key="2">
    <source>
        <dbReference type="Proteomes" id="UP000611640"/>
    </source>
</evidence>
<sequence length="82" mass="9211">MDRPPALGDVVCLPPWLPDRPYRVLEVRDPAIPGHVWVCGYAIDEVPRVERSYLVPVPRLRLLPDPIWGSNTTGAGEAPWSR</sequence>
<name>A0A7R7DIZ3_9ACTN</name>
<protein>
    <submittedName>
        <fullName evidence="1">Uncharacterized protein</fullName>
    </submittedName>
</protein>
<gene>
    <name evidence="1" type="ORF">Athai_00350</name>
</gene>
<dbReference type="AlphaFoldDB" id="A0A7R7DIZ3"/>
<proteinExistence type="predicted"/>
<dbReference type="KEGG" id="atl:Athai_00350"/>
<dbReference type="RefSeq" id="WP_203959571.1">
    <property type="nucleotide sequence ID" value="NZ_AP023355.1"/>
</dbReference>
<keyword evidence="2" id="KW-1185">Reference proteome</keyword>
<evidence type="ECO:0000313" key="1">
    <source>
        <dbReference type="EMBL" id="BCJ32532.1"/>
    </source>
</evidence>